<dbReference type="SUPFAM" id="SSF55961">
    <property type="entry name" value="Bet v1-like"/>
    <property type="match status" value="1"/>
</dbReference>
<dbReference type="AlphaFoldDB" id="A0A0D3I718"/>
<name>A0A0D3I718_EMIH1</name>
<evidence type="ECO:0000313" key="3">
    <source>
        <dbReference type="Proteomes" id="UP000013827"/>
    </source>
</evidence>
<dbReference type="HOGENOM" id="CLU_623238_0_0_1"/>
<dbReference type="InterPro" id="IPR023393">
    <property type="entry name" value="START-like_dom_sf"/>
</dbReference>
<keyword evidence="1" id="KW-0812">Transmembrane</keyword>
<keyword evidence="3" id="KW-1185">Reference proteome</keyword>
<proteinExistence type="predicted"/>
<organism evidence="2 3">
    <name type="scientific">Emiliania huxleyi (strain CCMP1516)</name>
    <dbReference type="NCBI Taxonomy" id="280463"/>
    <lineage>
        <taxon>Eukaryota</taxon>
        <taxon>Haptista</taxon>
        <taxon>Haptophyta</taxon>
        <taxon>Prymnesiophyceae</taxon>
        <taxon>Isochrysidales</taxon>
        <taxon>Noelaerhabdaceae</taxon>
        <taxon>Emiliania</taxon>
    </lineage>
</organism>
<sequence length="440" mass="47339">MSQAALDFDASDGDEDELILRTYGGGDGLVGGSVRTALFEQTCALEQQMRQMLVLDNAATCVQANARGRASRRGLAGCTPAVAPAPLIFIRLAPGTLLGFKAAPGLPEQGRLPAIERGAHGGPSDWAAIYPQLDIAAAANYLPNQWDRGEAEAHIAALVCEEELSVAVLRDARLSEGSYPEADKASLVRQAFANAGLSLAPAAPLMDAVGEHSVCLLARDADGHELILPHAMWRHSALSALPLYSFSQSARIPGTTSRAAAVQPDTAALCLSREDLADPAQLGRALAAHARERGAVTWDLRSGSGTGFAVQDICADPDAAWDCVSDFAGYKRRIGTVRKVEAYRPERVVPGTCCYRFTVSRLGLLLDVRFAVDEEQRYARWTLEQPSWVLSDSTGYWHVQPLPGRPGHIRVWFVAAVVLAPFVPNFVACSWVRDLEKKES</sequence>
<keyword evidence="1" id="KW-1133">Transmembrane helix</keyword>
<dbReference type="Proteomes" id="UP000013827">
    <property type="component" value="Unassembled WGS sequence"/>
</dbReference>
<dbReference type="EnsemblProtists" id="EOD07053">
    <property type="protein sequence ID" value="EOD07053"/>
    <property type="gene ID" value="EMIHUDRAFT_198311"/>
</dbReference>
<reference evidence="2" key="2">
    <citation type="submission" date="2024-10" db="UniProtKB">
        <authorList>
            <consortium name="EnsemblProtists"/>
        </authorList>
    </citation>
    <scope>IDENTIFICATION</scope>
</reference>
<dbReference type="Gene3D" id="3.30.530.20">
    <property type="match status" value="1"/>
</dbReference>
<protein>
    <submittedName>
        <fullName evidence="2">Uncharacterized protein</fullName>
    </submittedName>
</protein>
<dbReference type="KEGG" id="ehx:EMIHUDRAFT_198311"/>
<dbReference type="RefSeq" id="XP_005759482.1">
    <property type="nucleotide sequence ID" value="XM_005759425.1"/>
</dbReference>
<evidence type="ECO:0000313" key="2">
    <source>
        <dbReference type="EnsemblProtists" id="EOD07053"/>
    </source>
</evidence>
<accession>A0A0D3I718</accession>
<evidence type="ECO:0000256" key="1">
    <source>
        <dbReference type="SAM" id="Phobius"/>
    </source>
</evidence>
<feature type="transmembrane region" description="Helical" evidence="1">
    <location>
        <begin position="411"/>
        <end position="432"/>
    </location>
</feature>
<dbReference type="CDD" id="cd07812">
    <property type="entry name" value="SRPBCC"/>
    <property type="match status" value="1"/>
</dbReference>
<reference evidence="3" key="1">
    <citation type="journal article" date="2013" name="Nature">
        <title>Pan genome of the phytoplankton Emiliania underpins its global distribution.</title>
        <authorList>
            <person name="Read B.A."/>
            <person name="Kegel J."/>
            <person name="Klute M.J."/>
            <person name="Kuo A."/>
            <person name="Lefebvre S.C."/>
            <person name="Maumus F."/>
            <person name="Mayer C."/>
            <person name="Miller J."/>
            <person name="Monier A."/>
            <person name="Salamov A."/>
            <person name="Young J."/>
            <person name="Aguilar M."/>
            <person name="Claverie J.M."/>
            <person name="Frickenhaus S."/>
            <person name="Gonzalez K."/>
            <person name="Herman E.K."/>
            <person name="Lin Y.C."/>
            <person name="Napier J."/>
            <person name="Ogata H."/>
            <person name="Sarno A.F."/>
            <person name="Shmutz J."/>
            <person name="Schroeder D."/>
            <person name="de Vargas C."/>
            <person name="Verret F."/>
            <person name="von Dassow P."/>
            <person name="Valentin K."/>
            <person name="Van de Peer Y."/>
            <person name="Wheeler G."/>
            <person name="Dacks J.B."/>
            <person name="Delwiche C.F."/>
            <person name="Dyhrman S.T."/>
            <person name="Glockner G."/>
            <person name="John U."/>
            <person name="Richards T."/>
            <person name="Worden A.Z."/>
            <person name="Zhang X."/>
            <person name="Grigoriev I.V."/>
            <person name="Allen A.E."/>
            <person name="Bidle K."/>
            <person name="Borodovsky M."/>
            <person name="Bowler C."/>
            <person name="Brownlee C."/>
            <person name="Cock J.M."/>
            <person name="Elias M."/>
            <person name="Gladyshev V.N."/>
            <person name="Groth M."/>
            <person name="Guda C."/>
            <person name="Hadaegh A."/>
            <person name="Iglesias-Rodriguez M.D."/>
            <person name="Jenkins J."/>
            <person name="Jones B.M."/>
            <person name="Lawson T."/>
            <person name="Leese F."/>
            <person name="Lindquist E."/>
            <person name="Lobanov A."/>
            <person name="Lomsadze A."/>
            <person name="Malik S.B."/>
            <person name="Marsh M.E."/>
            <person name="Mackinder L."/>
            <person name="Mock T."/>
            <person name="Mueller-Roeber B."/>
            <person name="Pagarete A."/>
            <person name="Parker M."/>
            <person name="Probert I."/>
            <person name="Quesneville H."/>
            <person name="Raines C."/>
            <person name="Rensing S.A."/>
            <person name="Riano-Pachon D.M."/>
            <person name="Richier S."/>
            <person name="Rokitta S."/>
            <person name="Shiraiwa Y."/>
            <person name="Soanes D.M."/>
            <person name="van der Giezen M."/>
            <person name="Wahlund T.M."/>
            <person name="Williams B."/>
            <person name="Wilson W."/>
            <person name="Wolfe G."/>
            <person name="Wurch L.L."/>
        </authorList>
    </citation>
    <scope>NUCLEOTIDE SEQUENCE</scope>
</reference>
<keyword evidence="1" id="KW-0472">Membrane</keyword>
<dbReference type="GeneID" id="17253433"/>
<dbReference type="PaxDb" id="2903-EOD07053"/>
<dbReference type="eggNOG" id="ENOG502SH2V">
    <property type="taxonomic scope" value="Eukaryota"/>
</dbReference>